<dbReference type="SMART" id="SM00387">
    <property type="entry name" value="HATPase_c"/>
    <property type="match status" value="1"/>
</dbReference>
<dbReference type="Pfam" id="PF00512">
    <property type="entry name" value="HisKA"/>
    <property type="match status" value="1"/>
</dbReference>
<protein>
    <recommendedName>
        <fullName evidence="2">histidine kinase</fullName>
        <ecNumber evidence="2">2.7.13.3</ecNumber>
    </recommendedName>
</protein>
<evidence type="ECO:0000256" key="5">
    <source>
        <dbReference type="ARBA" id="ARBA00022777"/>
    </source>
</evidence>
<evidence type="ECO:0000313" key="9">
    <source>
        <dbReference type="EMBL" id="MFD2863635.1"/>
    </source>
</evidence>
<dbReference type="InterPro" id="IPR035965">
    <property type="entry name" value="PAS-like_dom_sf"/>
</dbReference>
<dbReference type="PRINTS" id="PR00344">
    <property type="entry name" value="BCTRLSENSOR"/>
</dbReference>
<comment type="caution">
    <text evidence="9">The sequence shown here is derived from an EMBL/GenBank/DDBJ whole genome shotgun (WGS) entry which is preliminary data.</text>
</comment>
<dbReference type="PROSITE" id="PS50109">
    <property type="entry name" value="HIS_KIN"/>
    <property type="match status" value="1"/>
</dbReference>
<evidence type="ECO:0000256" key="6">
    <source>
        <dbReference type="ARBA" id="ARBA00023012"/>
    </source>
</evidence>
<evidence type="ECO:0000256" key="3">
    <source>
        <dbReference type="ARBA" id="ARBA00022553"/>
    </source>
</evidence>
<evidence type="ECO:0000313" key="10">
    <source>
        <dbReference type="Proteomes" id="UP001597601"/>
    </source>
</evidence>
<dbReference type="EC" id="2.7.13.3" evidence="2"/>
<dbReference type="SMART" id="SM00091">
    <property type="entry name" value="PAS"/>
    <property type="match status" value="2"/>
</dbReference>
<dbReference type="Gene3D" id="3.30.565.10">
    <property type="entry name" value="Histidine kinase-like ATPase, C-terminal domain"/>
    <property type="match status" value="1"/>
</dbReference>
<gene>
    <name evidence="9" type="ORF">ACFSYC_02950</name>
</gene>
<proteinExistence type="predicted"/>
<dbReference type="InterPro" id="IPR004358">
    <property type="entry name" value="Sig_transdc_His_kin-like_C"/>
</dbReference>
<keyword evidence="4" id="KW-0808">Transferase</keyword>
<keyword evidence="3" id="KW-0597">Phosphoprotein</keyword>
<dbReference type="PANTHER" id="PTHR43711:SF30">
    <property type="entry name" value="HISTIDINE KINASE"/>
    <property type="match status" value="1"/>
</dbReference>
<dbReference type="InterPro" id="IPR003594">
    <property type="entry name" value="HATPase_dom"/>
</dbReference>
<dbReference type="InterPro" id="IPR036890">
    <property type="entry name" value="HATPase_C_sf"/>
</dbReference>
<dbReference type="InterPro" id="IPR003661">
    <property type="entry name" value="HisK_dim/P_dom"/>
</dbReference>
<keyword evidence="10" id="KW-1185">Reference proteome</keyword>
<dbReference type="EMBL" id="JBHUON010000002">
    <property type="protein sequence ID" value="MFD2863635.1"/>
    <property type="molecule type" value="Genomic_DNA"/>
</dbReference>
<dbReference type="RefSeq" id="WP_377123348.1">
    <property type="nucleotide sequence ID" value="NZ_JBHUHN010000001.1"/>
</dbReference>
<feature type="domain" description="Histidine kinase" evidence="7">
    <location>
        <begin position="280"/>
        <end position="495"/>
    </location>
</feature>
<dbReference type="NCBIfam" id="TIGR00229">
    <property type="entry name" value="sensory_box"/>
    <property type="match status" value="2"/>
</dbReference>
<evidence type="ECO:0000256" key="1">
    <source>
        <dbReference type="ARBA" id="ARBA00000085"/>
    </source>
</evidence>
<organism evidence="9 10">
    <name type="scientific">Mucilaginibacter antarcticus</name>
    <dbReference type="NCBI Taxonomy" id="1855725"/>
    <lineage>
        <taxon>Bacteria</taxon>
        <taxon>Pseudomonadati</taxon>
        <taxon>Bacteroidota</taxon>
        <taxon>Sphingobacteriia</taxon>
        <taxon>Sphingobacteriales</taxon>
        <taxon>Sphingobacteriaceae</taxon>
        <taxon>Mucilaginibacter</taxon>
    </lineage>
</organism>
<comment type="catalytic activity">
    <reaction evidence="1">
        <text>ATP + protein L-histidine = ADP + protein N-phospho-L-histidine.</text>
        <dbReference type="EC" id="2.7.13.3"/>
    </reaction>
</comment>
<dbReference type="SUPFAM" id="SSF55785">
    <property type="entry name" value="PYP-like sensor domain (PAS domain)"/>
    <property type="match status" value="2"/>
</dbReference>
<dbReference type="CDD" id="cd00082">
    <property type="entry name" value="HisKA"/>
    <property type="match status" value="1"/>
</dbReference>
<dbReference type="CDD" id="cd00130">
    <property type="entry name" value="PAS"/>
    <property type="match status" value="2"/>
</dbReference>
<dbReference type="SUPFAM" id="SSF55874">
    <property type="entry name" value="ATPase domain of HSP90 chaperone/DNA topoisomerase II/histidine kinase"/>
    <property type="match status" value="1"/>
</dbReference>
<evidence type="ECO:0000259" key="7">
    <source>
        <dbReference type="PROSITE" id="PS50109"/>
    </source>
</evidence>
<dbReference type="SMART" id="SM00086">
    <property type="entry name" value="PAC"/>
    <property type="match status" value="2"/>
</dbReference>
<keyword evidence="6" id="KW-0902">Two-component regulatory system</keyword>
<keyword evidence="5" id="KW-0418">Kinase</keyword>
<dbReference type="InterPro" id="IPR050736">
    <property type="entry name" value="Sensor_HK_Regulatory"/>
</dbReference>
<dbReference type="Pfam" id="PF02518">
    <property type="entry name" value="HATPase_c"/>
    <property type="match status" value="1"/>
</dbReference>
<dbReference type="Pfam" id="PF13426">
    <property type="entry name" value="PAS_9"/>
    <property type="match status" value="2"/>
</dbReference>
<dbReference type="Gene3D" id="3.30.450.20">
    <property type="entry name" value="PAS domain"/>
    <property type="match status" value="2"/>
</dbReference>
<dbReference type="Gene3D" id="1.10.287.130">
    <property type="match status" value="1"/>
</dbReference>
<sequence length="496" mass="56892">MTEIRPELYFRDLFEHTSDLIHILDMEGRIITVNPSWLLNLGYSLEEVKLQSIYQFIKADYRDLYQKNRRSVINGYNSDDIRFEMISKDGRSIILKGQISIIDNNKERPYTRAVLKNITAHEIIAQQQEQIKNRIHGFFKYAPVGIIVINESQIIEEWNLKSEAILGYTFDEARGMPLSELIIPYRYREAHLQGMKHFIKTGVGPVLNKTIEISALHKSGNEFPVTLSISNIKFGNEWMFIAFINDVTEKKELEALAIRRETELTQSQLLDERKTNFLTVASHELKTPLTAIKGYAQIAHKVSEVNAYDKIKPYLSKIDAHTNKITHLISELMDLSKIETGKLRINKQPIEFGKFLSEIIDSSRQIIPKHTIILVKSTDVILEIDSSRIEQVVNNLISNAEKYSEPGTTIEISSYIKEEFLIVQVTDHGIGLAEENLEIIFDRFFRVEEITNHINGFGIGLSICSEIIKQHNGHIWVESTLSKGATFSFSLPLKAE</sequence>
<name>A0ABW5XIV8_9SPHI</name>
<dbReference type="InterPro" id="IPR036097">
    <property type="entry name" value="HisK_dim/P_sf"/>
</dbReference>
<dbReference type="InterPro" id="IPR005467">
    <property type="entry name" value="His_kinase_dom"/>
</dbReference>
<dbReference type="InterPro" id="IPR000014">
    <property type="entry name" value="PAS"/>
</dbReference>
<dbReference type="InterPro" id="IPR001610">
    <property type="entry name" value="PAC"/>
</dbReference>
<reference evidence="10" key="1">
    <citation type="journal article" date="2019" name="Int. J. Syst. Evol. Microbiol.">
        <title>The Global Catalogue of Microorganisms (GCM) 10K type strain sequencing project: providing services to taxonomists for standard genome sequencing and annotation.</title>
        <authorList>
            <consortium name="The Broad Institute Genomics Platform"/>
            <consortium name="The Broad Institute Genome Sequencing Center for Infectious Disease"/>
            <person name="Wu L."/>
            <person name="Ma J."/>
        </authorList>
    </citation>
    <scope>NUCLEOTIDE SEQUENCE [LARGE SCALE GENOMIC DNA]</scope>
    <source>
        <strain evidence="10">KCTC 52232</strain>
    </source>
</reference>
<dbReference type="PANTHER" id="PTHR43711">
    <property type="entry name" value="TWO-COMPONENT HISTIDINE KINASE"/>
    <property type="match status" value="1"/>
</dbReference>
<accession>A0ABW5XIV8</accession>
<evidence type="ECO:0000256" key="4">
    <source>
        <dbReference type="ARBA" id="ARBA00022679"/>
    </source>
</evidence>
<dbReference type="PROSITE" id="PS50112">
    <property type="entry name" value="PAS"/>
    <property type="match status" value="1"/>
</dbReference>
<dbReference type="SMART" id="SM00388">
    <property type="entry name" value="HisKA"/>
    <property type="match status" value="1"/>
</dbReference>
<evidence type="ECO:0000256" key="2">
    <source>
        <dbReference type="ARBA" id="ARBA00012438"/>
    </source>
</evidence>
<dbReference type="SUPFAM" id="SSF47384">
    <property type="entry name" value="Homodimeric domain of signal transducing histidine kinase"/>
    <property type="match status" value="1"/>
</dbReference>
<feature type="domain" description="PAS" evidence="8">
    <location>
        <begin position="6"/>
        <end position="76"/>
    </location>
</feature>
<evidence type="ECO:0000259" key="8">
    <source>
        <dbReference type="PROSITE" id="PS50112"/>
    </source>
</evidence>
<dbReference type="Proteomes" id="UP001597601">
    <property type="component" value="Unassembled WGS sequence"/>
</dbReference>